<dbReference type="AlphaFoldDB" id="A0A1T4QPJ4"/>
<gene>
    <name evidence="1" type="ORF">SAMN02745152_02064</name>
</gene>
<dbReference type="STRING" id="225004.SAMN02745152_02064"/>
<accession>A0A1T4QPJ4</accession>
<organism evidence="1 2">
    <name type="scientific">Treponema berlinense</name>
    <dbReference type="NCBI Taxonomy" id="225004"/>
    <lineage>
        <taxon>Bacteria</taxon>
        <taxon>Pseudomonadati</taxon>
        <taxon>Spirochaetota</taxon>
        <taxon>Spirochaetia</taxon>
        <taxon>Spirochaetales</taxon>
        <taxon>Treponemataceae</taxon>
        <taxon>Treponema</taxon>
    </lineage>
</organism>
<dbReference type="OrthoDB" id="9813673at2"/>
<dbReference type="GeneID" id="303368278"/>
<evidence type="ECO:0000313" key="2">
    <source>
        <dbReference type="Proteomes" id="UP000190395"/>
    </source>
</evidence>
<keyword evidence="2" id="KW-1185">Reference proteome</keyword>
<evidence type="ECO:0000313" key="1">
    <source>
        <dbReference type="EMBL" id="SKA05606.1"/>
    </source>
</evidence>
<dbReference type="EMBL" id="FUXC01000015">
    <property type="protein sequence ID" value="SKA05606.1"/>
    <property type="molecule type" value="Genomic_DNA"/>
</dbReference>
<protein>
    <recommendedName>
        <fullName evidence="3">Restriction endonuclease subunit M</fullName>
    </recommendedName>
</protein>
<dbReference type="Proteomes" id="UP000190395">
    <property type="component" value="Unassembled WGS sequence"/>
</dbReference>
<dbReference type="RefSeq" id="WP_143592700.1">
    <property type="nucleotide sequence ID" value="NZ_FUXC01000015.1"/>
</dbReference>
<reference evidence="1 2" key="1">
    <citation type="submission" date="2017-02" db="EMBL/GenBank/DDBJ databases">
        <authorList>
            <person name="Peterson S.W."/>
        </authorList>
    </citation>
    <scope>NUCLEOTIDE SEQUENCE [LARGE SCALE GENOMIC DNA]</scope>
    <source>
        <strain evidence="1 2">ATCC BAA-909</strain>
    </source>
</reference>
<sequence>MLSEKTIDIKENDLLKIEPELLSILLKDKTTGNNIIWATDNYSKYGFSYAAEKEIKIELITSRHGGIIKPRIEKSKTEQQQRVRQKAEVFTPSWICNMQNNKVDEEWFGRKDVFNFDKENSWEINNEKVVFPESEKKTWQDYILSKRLEMSCGEAPYITSRYDAVTGEYIEVPNRIGILDRKLRIVSENTETREDWIKWAYSAVQNVYGFDWQGDNVLIARENLLFTIAEYYEAKFNEKLETQDLVGFAKVIAWNIWQMDGIKFVIPNSCCTKEIIDEDLFERRIISKPCVGCTKGDNRKHNGIYCIIKDWETHRNIRFVDMVFGGGK</sequence>
<name>A0A1T4QPJ4_9SPIR</name>
<proteinExistence type="predicted"/>
<evidence type="ECO:0008006" key="3">
    <source>
        <dbReference type="Google" id="ProtNLM"/>
    </source>
</evidence>